<keyword evidence="3 5" id="KW-1133">Transmembrane helix</keyword>
<feature type="transmembrane region" description="Helical" evidence="5">
    <location>
        <begin position="86"/>
        <end position="105"/>
    </location>
</feature>
<dbReference type="GO" id="GO:0030416">
    <property type="term" value="P:methylamine metabolic process"/>
    <property type="evidence" value="ECO:0007669"/>
    <property type="project" value="InterPro"/>
</dbReference>
<evidence type="ECO:0000259" key="6">
    <source>
        <dbReference type="Pfam" id="PF07291"/>
    </source>
</evidence>
<dbReference type="RefSeq" id="WP_092150034.1">
    <property type="nucleotide sequence ID" value="NZ_LT629700.1"/>
</dbReference>
<dbReference type="InterPro" id="IPR009908">
    <property type="entry name" value="Methylamine_util_MauE"/>
</dbReference>
<organism evidence="7 8">
    <name type="scientific">Corynebacterium mycetoides</name>
    <dbReference type="NCBI Taxonomy" id="38302"/>
    <lineage>
        <taxon>Bacteria</taxon>
        <taxon>Bacillati</taxon>
        <taxon>Actinomycetota</taxon>
        <taxon>Actinomycetes</taxon>
        <taxon>Mycobacteriales</taxon>
        <taxon>Corynebacteriaceae</taxon>
        <taxon>Corynebacterium</taxon>
    </lineage>
</organism>
<feature type="transmembrane region" description="Helical" evidence="5">
    <location>
        <begin position="61"/>
        <end position="79"/>
    </location>
</feature>
<reference evidence="8" key="1">
    <citation type="submission" date="2016-10" db="EMBL/GenBank/DDBJ databases">
        <authorList>
            <person name="Varghese N."/>
            <person name="Submissions S."/>
        </authorList>
    </citation>
    <scope>NUCLEOTIDE SEQUENCE [LARGE SCALE GENOMIC DNA]</scope>
    <source>
        <strain evidence="8">DSM 20632</strain>
    </source>
</reference>
<accession>A0A1G9NXD5</accession>
<evidence type="ECO:0000313" key="7">
    <source>
        <dbReference type="EMBL" id="SDL90943.1"/>
    </source>
</evidence>
<feature type="domain" description="Methylamine utilisation protein MauE" evidence="6">
    <location>
        <begin position="17"/>
        <end position="146"/>
    </location>
</feature>
<dbReference type="Proteomes" id="UP000199350">
    <property type="component" value="Chromosome I"/>
</dbReference>
<name>A0A1G9NXD5_9CORY</name>
<evidence type="ECO:0000256" key="5">
    <source>
        <dbReference type="SAM" id="Phobius"/>
    </source>
</evidence>
<protein>
    <submittedName>
        <fullName evidence="7">Methylamine utilisation protein MauE</fullName>
    </submittedName>
</protein>
<comment type="subcellular location">
    <subcellularLocation>
        <location evidence="1">Membrane</location>
        <topology evidence="1">Multi-pass membrane protein</topology>
    </subcellularLocation>
</comment>
<feature type="transmembrane region" description="Helical" evidence="5">
    <location>
        <begin position="12"/>
        <end position="31"/>
    </location>
</feature>
<dbReference type="OrthoDB" id="5422529at2"/>
<evidence type="ECO:0000256" key="4">
    <source>
        <dbReference type="ARBA" id="ARBA00023136"/>
    </source>
</evidence>
<evidence type="ECO:0000256" key="2">
    <source>
        <dbReference type="ARBA" id="ARBA00022692"/>
    </source>
</evidence>
<dbReference type="AlphaFoldDB" id="A0A1G9NXD5"/>
<keyword evidence="8" id="KW-1185">Reference proteome</keyword>
<dbReference type="EMBL" id="LT629700">
    <property type="protein sequence ID" value="SDL90943.1"/>
    <property type="molecule type" value="Genomic_DNA"/>
</dbReference>
<sequence length="156" mass="17427">MTQTHRVNGTREVVLDILSASARFFMAYIWISAGWSKLGAHMDVTQTIRAYEIFTPAWSDLLARIIGPLELAGGLLLLLGIKLRPAGWVSIGVLTLFIIGLWSAWSRGLVIDCGCFSPEPTEEGTNILATMGRDVFYIAITVFMIYRPFKKWALYP</sequence>
<evidence type="ECO:0000256" key="3">
    <source>
        <dbReference type="ARBA" id="ARBA00022989"/>
    </source>
</evidence>
<dbReference type="Pfam" id="PF07291">
    <property type="entry name" value="MauE"/>
    <property type="match status" value="1"/>
</dbReference>
<proteinExistence type="predicted"/>
<dbReference type="GO" id="GO:0016020">
    <property type="term" value="C:membrane"/>
    <property type="evidence" value="ECO:0007669"/>
    <property type="project" value="UniProtKB-SubCell"/>
</dbReference>
<keyword evidence="4 5" id="KW-0472">Membrane</keyword>
<evidence type="ECO:0000313" key="8">
    <source>
        <dbReference type="Proteomes" id="UP000199350"/>
    </source>
</evidence>
<gene>
    <name evidence="7" type="ORF">SAMN04488535_1206</name>
</gene>
<dbReference type="STRING" id="38302.SAMN04488535_1206"/>
<feature type="transmembrane region" description="Helical" evidence="5">
    <location>
        <begin position="125"/>
        <end position="146"/>
    </location>
</feature>
<keyword evidence="2 5" id="KW-0812">Transmembrane</keyword>
<evidence type="ECO:0000256" key="1">
    <source>
        <dbReference type="ARBA" id="ARBA00004141"/>
    </source>
</evidence>